<sequence>MWHADMAAAPRALVEQLAATGGIWVAGAGTQVAVGYPDRSLIAVARLSSR</sequence>
<name>A0ABT1IB71_9PSEU</name>
<keyword evidence="2" id="KW-1185">Reference proteome</keyword>
<dbReference type="Proteomes" id="UP001205185">
    <property type="component" value="Unassembled WGS sequence"/>
</dbReference>
<gene>
    <name evidence="1" type="ORF">LV75_002377</name>
</gene>
<protein>
    <submittedName>
        <fullName evidence="1">Uncharacterized protein</fullName>
    </submittedName>
</protein>
<evidence type="ECO:0000313" key="2">
    <source>
        <dbReference type="Proteomes" id="UP001205185"/>
    </source>
</evidence>
<organism evidence="1 2">
    <name type="scientific">Actinokineospora diospyrosa</name>
    <dbReference type="NCBI Taxonomy" id="103728"/>
    <lineage>
        <taxon>Bacteria</taxon>
        <taxon>Bacillati</taxon>
        <taxon>Actinomycetota</taxon>
        <taxon>Actinomycetes</taxon>
        <taxon>Pseudonocardiales</taxon>
        <taxon>Pseudonocardiaceae</taxon>
        <taxon>Actinokineospora</taxon>
    </lineage>
</organism>
<evidence type="ECO:0000313" key="1">
    <source>
        <dbReference type="EMBL" id="MCP2269888.1"/>
    </source>
</evidence>
<comment type="caution">
    <text evidence="1">The sequence shown here is derived from an EMBL/GenBank/DDBJ whole genome shotgun (WGS) entry which is preliminary data.</text>
</comment>
<proteinExistence type="predicted"/>
<reference evidence="1 2" key="1">
    <citation type="submission" date="2022-06" db="EMBL/GenBank/DDBJ databases">
        <title>Genomic Encyclopedia of Archaeal and Bacterial Type Strains, Phase II (KMG-II): from individual species to whole genera.</title>
        <authorList>
            <person name="Goeker M."/>
        </authorList>
    </citation>
    <scope>NUCLEOTIDE SEQUENCE [LARGE SCALE GENOMIC DNA]</scope>
    <source>
        <strain evidence="1 2">DSM 44255</strain>
    </source>
</reference>
<accession>A0ABT1IB71</accession>
<dbReference type="EMBL" id="JAMTCO010000005">
    <property type="protein sequence ID" value="MCP2269888.1"/>
    <property type="molecule type" value="Genomic_DNA"/>
</dbReference>